<comment type="similarity">
    <text evidence="1 5">Belongs to the 5-formyltetrahydrofolate cyclo-ligase family.</text>
</comment>
<dbReference type="NCBIfam" id="TIGR02727">
    <property type="entry name" value="MTHFS_bact"/>
    <property type="match status" value="1"/>
</dbReference>
<organism evidence="6 7">
    <name type="scientific">Candidatus Reconcilbacillus cellulovorans</name>
    <dbReference type="NCBI Taxonomy" id="1906605"/>
    <lineage>
        <taxon>Bacteria</taxon>
        <taxon>Bacillati</taxon>
        <taxon>Bacillota</taxon>
        <taxon>Bacilli</taxon>
        <taxon>Bacillales</taxon>
        <taxon>Paenibacillaceae</taxon>
        <taxon>Candidatus Reconcilbacillus</taxon>
    </lineage>
</organism>
<dbReference type="InterPro" id="IPR037171">
    <property type="entry name" value="NagB/RpiA_transferase-like"/>
</dbReference>
<evidence type="ECO:0000256" key="4">
    <source>
        <dbReference type="PIRSR" id="PIRSR006806-1"/>
    </source>
</evidence>
<reference evidence="6 7" key="1">
    <citation type="submission" date="2016-12" db="EMBL/GenBank/DDBJ databases">
        <title>Candidatus Reconcilibacillus cellulovorans genome.</title>
        <authorList>
            <person name="Kolinko S."/>
            <person name="Wu Y.-W."/>
            <person name="Tachea F."/>
            <person name="Denzel E."/>
            <person name="Hiras J."/>
            <person name="Baecker N."/>
            <person name="Chan L.J."/>
            <person name="Eichorst S.A."/>
            <person name="Frey D."/>
            <person name="Adams P.D."/>
            <person name="Pray T."/>
            <person name="Tanjore D."/>
            <person name="Petzold C.J."/>
            <person name="Gladden J.M."/>
            <person name="Simmons B.A."/>
            <person name="Singer S.W."/>
        </authorList>
    </citation>
    <scope>NUCLEOTIDE SEQUENCE [LARGE SCALE GENOMIC DNA]</scope>
    <source>
        <strain evidence="6">JTherm</strain>
    </source>
</reference>
<gene>
    <name evidence="6" type="ORF">BLM47_10510</name>
</gene>
<dbReference type="GO" id="GO:0009396">
    <property type="term" value="P:folic acid-containing compound biosynthetic process"/>
    <property type="evidence" value="ECO:0007669"/>
    <property type="project" value="TreeGrafter"/>
</dbReference>
<dbReference type="InterPro" id="IPR024185">
    <property type="entry name" value="FTHF_cligase-like_sf"/>
</dbReference>
<dbReference type="Gene3D" id="3.40.50.10420">
    <property type="entry name" value="NagB/RpiA/CoA transferase-like"/>
    <property type="match status" value="1"/>
</dbReference>
<evidence type="ECO:0000313" key="6">
    <source>
        <dbReference type="EMBL" id="PDO09855.1"/>
    </source>
</evidence>
<dbReference type="GO" id="GO:0046872">
    <property type="term" value="F:metal ion binding"/>
    <property type="evidence" value="ECO:0007669"/>
    <property type="project" value="UniProtKB-KW"/>
</dbReference>
<accession>A0A2A6DYP0</accession>
<sequence length="214" mass="23385">MKNETSLRKQEIRRQTAERLRALDAHERAERSGLLAGHLLAALAGMWPEPAGRCLMAFAPVRAEPDIRPVLDWAWASGVTVLLPRIDPAADRIVPCAVDGWASLLPGAFGILEPGPSAPPWPRWEAIDLVLVPGLAFDREGYRIGSGRGYYDRFFAELAARRGALGVQPALPERWAAAFSVCVVDAVPREPHDVPVDRVFTERGAEVGLKPGKE</sequence>
<dbReference type="PIRSF" id="PIRSF006806">
    <property type="entry name" value="FTHF_cligase"/>
    <property type="match status" value="1"/>
</dbReference>
<evidence type="ECO:0000256" key="2">
    <source>
        <dbReference type="ARBA" id="ARBA00022741"/>
    </source>
</evidence>
<evidence type="ECO:0000256" key="3">
    <source>
        <dbReference type="ARBA" id="ARBA00022840"/>
    </source>
</evidence>
<dbReference type="PANTHER" id="PTHR23407:SF1">
    <property type="entry name" value="5-FORMYLTETRAHYDROFOLATE CYCLO-LIGASE"/>
    <property type="match status" value="1"/>
</dbReference>
<keyword evidence="6" id="KW-0436">Ligase</keyword>
<dbReference type="GO" id="GO:0005524">
    <property type="term" value="F:ATP binding"/>
    <property type="evidence" value="ECO:0007669"/>
    <property type="project" value="UniProtKB-KW"/>
</dbReference>
<keyword evidence="3 4" id="KW-0067">ATP-binding</keyword>
<dbReference type="SUPFAM" id="SSF100950">
    <property type="entry name" value="NagB/RpiA/CoA transferase-like"/>
    <property type="match status" value="1"/>
</dbReference>
<comment type="cofactor">
    <cofactor evidence="5">
        <name>Mg(2+)</name>
        <dbReference type="ChEBI" id="CHEBI:18420"/>
    </cofactor>
</comment>
<protein>
    <recommendedName>
        <fullName evidence="5">5-formyltetrahydrofolate cyclo-ligase</fullName>
        <ecNumber evidence="5">6.3.3.2</ecNumber>
    </recommendedName>
</protein>
<name>A0A2A6DYP0_9BACL</name>
<evidence type="ECO:0000256" key="5">
    <source>
        <dbReference type="RuleBase" id="RU361279"/>
    </source>
</evidence>
<dbReference type="InterPro" id="IPR002698">
    <property type="entry name" value="FTHF_cligase"/>
</dbReference>
<feature type="binding site" evidence="4">
    <location>
        <begin position="143"/>
        <end position="151"/>
    </location>
    <ligand>
        <name>ATP</name>
        <dbReference type="ChEBI" id="CHEBI:30616"/>
    </ligand>
</feature>
<keyword evidence="2 4" id="KW-0547">Nucleotide-binding</keyword>
<feature type="binding site" evidence="4">
    <location>
        <begin position="9"/>
        <end position="13"/>
    </location>
    <ligand>
        <name>ATP</name>
        <dbReference type="ChEBI" id="CHEBI:30616"/>
    </ligand>
</feature>
<dbReference type="AlphaFoldDB" id="A0A2A6DYP0"/>
<dbReference type="Proteomes" id="UP000243688">
    <property type="component" value="Unassembled WGS sequence"/>
</dbReference>
<dbReference type="Pfam" id="PF01812">
    <property type="entry name" value="5-FTHF_cyc-lig"/>
    <property type="match status" value="1"/>
</dbReference>
<comment type="caution">
    <text evidence="6">The sequence shown here is derived from an EMBL/GenBank/DDBJ whole genome shotgun (WGS) entry which is preliminary data.</text>
</comment>
<dbReference type="EC" id="6.3.3.2" evidence="5"/>
<evidence type="ECO:0000313" key="7">
    <source>
        <dbReference type="Proteomes" id="UP000243688"/>
    </source>
</evidence>
<proteinExistence type="inferred from homology"/>
<feature type="binding site" evidence="4">
    <location>
        <position position="64"/>
    </location>
    <ligand>
        <name>substrate</name>
    </ligand>
</feature>
<dbReference type="GO" id="GO:0035999">
    <property type="term" value="P:tetrahydrofolate interconversion"/>
    <property type="evidence" value="ECO:0007669"/>
    <property type="project" value="TreeGrafter"/>
</dbReference>
<dbReference type="PANTHER" id="PTHR23407">
    <property type="entry name" value="ATPASE INHIBITOR/5-FORMYLTETRAHYDROFOLATE CYCLO-LIGASE"/>
    <property type="match status" value="1"/>
</dbReference>
<keyword evidence="5" id="KW-0460">Magnesium</keyword>
<dbReference type="EMBL" id="MOXJ01000026">
    <property type="protein sequence ID" value="PDO09855.1"/>
    <property type="molecule type" value="Genomic_DNA"/>
</dbReference>
<comment type="catalytic activity">
    <reaction evidence="5">
        <text>(6S)-5-formyl-5,6,7,8-tetrahydrofolate + ATP = (6R)-5,10-methenyltetrahydrofolate + ADP + phosphate</text>
        <dbReference type="Rhea" id="RHEA:10488"/>
        <dbReference type="ChEBI" id="CHEBI:30616"/>
        <dbReference type="ChEBI" id="CHEBI:43474"/>
        <dbReference type="ChEBI" id="CHEBI:57455"/>
        <dbReference type="ChEBI" id="CHEBI:57457"/>
        <dbReference type="ChEBI" id="CHEBI:456216"/>
        <dbReference type="EC" id="6.3.3.2"/>
    </reaction>
</comment>
<keyword evidence="5" id="KW-0479">Metal-binding</keyword>
<evidence type="ECO:0000256" key="1">
    <source>
        <dbReference type="ARBA" id="ARBA00010638"/>
    </source>
</evidence>
<dbReference type="GO" id="GO:0030272">
    <property type="term" value="F:5-formyltetrahydrofolate cyclo-ligase activity"/>
    <property type="evidence" value="ECO:0007669"/>
    <property type="project" value="UniProtKB-EC"/>
</dbReference>